<dbReference type="AlphaFoldDB" id="A0A2P4F0F5"/>
<reference evidence="10 11" key="1">
    <citation type="submission" date="2018-01" db="EMBL/GenBank/DDBJ databases">
        <title>Draft genome of the type strain Pseudomonas oceani DSM 100277 isolated from the deep water in Okinawa trough, northwestern Pacific Ocean.</title>
        <authorList>
            <person name="Gomila M."/>
            <person name="Mulet M."/>
            <person name="Garcia-Valdes E."/>
            <person name="Lalucat J."/>
        </authorList>
    </citation>
    <scope>NUCLEOTIDE SEQUENCE [LARGE SCALE GENOMIC DNA]</scope>
    <source>
        <strain evidence="10 11">DSM 100277</strain>
    </source>
</reference>
<comment type="caution">
    <text evidence="7">Lacks conserved residue(s) required for the propagation of feature annotation.</text>
</comment>
<comment type="subcellular location">
    <subcellularLocation>
        <location evidence="7">Cell inner membrane</location>
        <topology evidence="7">Multi-pass membrane protein</topology>
    </subcellularLocation>
    <subcellularLocation>
        <location evidence="1">Cell membrane</location>
        <topology evidence="1">Multi-pass membrane protein</topology>
    </subcellularLocation>
</comment>
<feature type="domain" description="Mechanosensitive ion channel MscS" evidence="9">
    <location>
        <begin position="130"/>
        <end position="195"/>
    </location>
</feature>
<keyword evidence="7" id="KW-0407">Ion channel</keyword>
<keyword evidence="5 7" id="KW-1133">Transmembrane helix</keyword>
<dbReference type="InterPro" id="IPR023408">
    <property type="entry name" value="MscS_beta-dom_sf"/>
</dbReference>
<keyword evidence="3" id="KW-1003">Cell membrane</keyword>
<feature type="transmembrane region" description="Helical" evidence="7">
    <location>
        <begin position="41"/>
        <end position="63"/>
    </location>
</feature>
<dbReference type="Gene3D" id="2.30.30.60">
    <property type="match status" value="1"/>
</dbReference>
<keyword evidence="7" id="KW-0813">Transport</keyword>
<dbReference type="InterPro" id="IPR006685">
    <property type="entry name" value="MscS_channel_2nd"/>
</dbReference>
<dbReference type="InterPro" id="IPR010920">
    <property type="entry name" value="LSM_dom_sf"/>
</dbReference>
<evidence type="ECO:0000256" key="7">
    <source>
        <dbReference type="RuleBase" id="RU369025"/>
    </source>
</evidence>
<feature type="transmembrane region" description="Helical" evidence="7">
    <location>
        <begin position="107"/>
        <end position="126"/>
    </location>
</feature>
<evidence type="ECO:0000313" key="10">
    <source>
        <dbReference type="EMBL" id="POB06471.1"/>
    </source>
</evidence>
<keyword evidence="7" id="KW-0406">Ion transport</keyword>
<keyword evidence="7" id="KW-0997">Cell inner membrane</keyword>
<evidence type="ECO:0000313" key="11">
    <source>
        <dbReference type="Proteomes" id="UP000243451"/>
    </source>
</evidence>
<evidence type="ECO:0000256" key="8">
    <source>
        <dbReference type="SAM" id="MobiDB-lite"/>
    </source>
</evidence>
<dbReference type="EMBL" id="PPSK01000001">
    <property type="protein sequence ID" value="POB06471.1"/>
    <property type="molecule type" value="Genomic_DNA"/>
</dbReference>
<dbReference type="PANTHER" id="PTHR30221">
    <property type="entry name" value="SMALL-CONDUCTANCE MECHANOSENSITIVE CHANNEL"/>
    <property type="match status" value="1"/>
</dbReference>
<dbReference type="OrthoDB" id="9793781at2"/>
<dbReference type="GO" id="GO:0008381">
    <property type="term" value="F:mechanosensitive monoatomic ion channel activity"/>
    <property type="evidence" value="ECO:0007669"/>
    <property type="project" value="InterPro"/>
</dbReference>
<organism evidence="10 11">
    <name type="scientific">Halopseudomonas oceani</name>
    <dbReference type="NCBI Taxonomy" id="1708783"/>
    <lineage>
        <taxon>Bacteria</taxon>
        <taxon>Pseudomonadati</taxon>
        <taxon>Pseudomonadota</taxon>
        <taxon>Gammaproteobacteria</taxon>
        <taxon>Pseudomonadales</taxon>
        <taxon>Pseudomonadaceae</taxon>
        <taxon>Halopseudomonas</taxon>
    </lineage>
</organism>
<keyword evidence="11" id="KW-1185">Reference proteome</keyword>
<feature type="transmembrane region" description="Helical" evidence="7">
    <location>
        <begin position="84"/>
        <end position="101"/>
    </location>
</feature>
<dbReference type="Proteomes" id="UP000243451">
    <property type="component" value="Unassembled WGS sequence"/>
</dbReference>
<gene>
    <name evidence="10" type="ORF">C1949_01660</name>
</gene>
<dbReference type="InterPro" id="IPR006686">
    <property type="entry name" value="MscS_channel_CS"/>
</dbReference>
<evidence type="ECO:0000256" key="1">
    <source>
        <dbReference type="ARBA" id="ARBA00004651"/>
    </source>
</evidence>
<comment type="function">
    <text evidence="7">Mechanosensitive channel that participates in the regulation of osmotic pressure changes within the cell, opening in response to stretch forces in the membrane lipid bilayer, without the need for other proteins. Contributes to normal resistance to hypoosmotic shock. Forms an ion channel of 1.0 nanosiemens conductance with a slight preference for anions.</text>
</comment>
<protein>
    <recommendedName>
        <fullName evidence="7">Small-conductance mechanosensitive channel</fullName>
    </recommendedName>
</protein>
<dbReference type="InterPro" id="IPR011066">
    <property type="entry name" value="MscS_channel_C_sf"/>
</dbReference>
<comment type="subunit">
    <text evidence="7">Homoheptamer.</text>
</comment>
<dbReference type="Gene3D" id="3.30.70.100">
    <property type="match status" value="1"/>
</dbReference>
<dbReference type="Gene3D" id="1.10.287.1260">
    <property type="match status" value="1"/>
</dbReference>
<evidence type="ECO:0000256" key="3">
    <source>
        <dbReference type="ARBA" id="ARBA00022475"/>
    </source>
</evidence>
<dbReference type="InterPro" id="IPR011014">
    <property type="entry name" value="MscS_channel_TM-2"/>
</dbReference>
<name>A0A2P4F0F5_9GAMM</name>
<feature type="region of interest" description="Disordered" evidence="8">
    <location>
        <begin position="298"/>
        <end position="352"/>
    </location>
</feature>
<dbReference type="Pfam" id="PF00924">
    <property type="entry name" value="MS_channel_2nd"/>
    <property type="match status" value="1"/>
</dbReference>
<dbReference type="PROSITE" id="PS01246">
    <property type="entry name" value="UPF0003"/>
    <property type="match status" value="1"/>
</dbReference>
<keyword evidence="4 7" id="KW-0812">Transmembrane</keyword>
<dbReference type="PANTHER" id="PTHR30221:SF1">
    <property type="entry name" value="SMALL-CONDUCTANCE MECHANOSENSITIVE CHANNEL"/>
    <property type="match status" value="1"/>
</dbReference>
<accession>A0A2P4F0F5</accession>
<proteinExistence type="inferred from homology"/>
<comment type="similarity">
    <text evidence="2 7">Belongs to the MscS (TC 1.A.23) family.</text>
</comment>
<dbReference type="InterPro" id="IPR045275">
    <property type="entry name" value="MscS_archaea/bacteria_type"/>
</dbReference>
<dbReference type="SUPFAM" id="SSF82861">
    <property type="entry name" value="Mechanosensitive channel protein MscS (YggB), transmembrane region"/>
    <property type="match status" value="1"/>
</dbReference>
<comment type="caution">
    <text evidence="10">The sequence shown here is derived from an EMBL/GenBank/DDBJ whole genome shotgun (WGS) entry which is preliminary data.</text>
</comment>
<evidence type="ECO:0000259" key="9">
    <source>
        <dbReference type="Pfam" id="PF00924"/>
    </source>
</evidence>
<evidence type="ECO:0000256" key="5">
    <source>
        <dbReference type="ARBA" id="ARBA00022989"/>
    </source>
</evidence>
<keyword evidence="6 7" id="KW-0472">Membrane</keyword>
<sequence length="352" mass="38125">MPALQLTAGTAQEASMAANLTFNMDAVLQRLLEECYSLLAALPLFLLALVVVGVFWLVGSWLARRQMLDLVAQRNPFLRELTRTTVRWVVSLIGVLIALEIMDATALVGAVLGTAGVMGVALGFAFKSTMENYLAGILMSLRQPFSPKDHVTIDGNEGIVVALTSRATILMTLDGNHLRLPNALVFSSVMLNYTRNPSRRFAFDVGIGVNEDLVRAQQIGVEVLGTLDGVMETPPPRAYITALGDSNVQIRYHAWVDQRSHDFASVKSEGIRLVKLALEAAEMDMPEPIYRVQLSERGAASSPGVTPPATSTQTRAPAAVDTRVQADLEEQIAADQRSRGSEDLLDPGAPKE</sequence>
<dbReference type="SUPFAM" id="SSF50182">
    <property type="entry name" value="Sm-like ribonucleoproteins"/>
    <property type="match status" value="1"/>
</dbReference>
<evidence type="ECO:0000256" key="2">
    <source>
        <dbReference type="ARBA" id="ARBA00008017"/>
    </source>
</evidence>
<dbReference type="GO" id="GO:0005886">
    <property type="term" value="C:plasma membrane"/>
    <property type="evidence" value="ECO:0007669"/>
    <property type="project" value="UniProtKB-SubCell"/>
</dbReference>
<evidence type="ECO:0000256" key="6">
    <source>
        <dbReference type="ARBA" id="ARBA00023136"/>
    </source>
</evidence>
<dbReference type="SUPFAM" id="SSF82689">
    <property type="entry name" value="Mechanosensitive channel protein MscS (YggB), C-terminal domain"/>
    <property type="match status" value="1"/>
</dbReference>
<evidence type="ECO:0000256" key="4">
    <source>
        <dbReference type="ARBA" id="ARBA00022692"/>
    </source>
</evidence>